<name>A0ABZ1BPI2_9FIRM</name>
<dbReference type="Gene3D" id="2.50.20.10">
    <property type="entry name" value="Lipoprotein localisation LolA/LolB/LppX"/>
    <property type="match status" value="2"/>
</dbReference>
<evidence type="ECO:0000313" key="2">
    <source>
        <dbReference type="Proteomes" id="UP001333102"/>
    </source>
</evidence>
<dbReference type="EMBL" id="CP141614">
    <property type="protein sequence ID" value="WRP14311.1"/>
    <property type="molecule type" value="Genomic_DNA"/>
</dbReference>
<evidence type="ECO:0008006" key="3">
    <source>
        <dbReference type="Google" id="ProtNLM"/>
    </source>
</evidence>
<protein>
    <recommendedName>
        <fullName evidence="3">Outer membrane lipoprotein-sorting protein</fullName>
    </recommendedName>
</protein>
<gene>
    <name evidence="1" type="ORF">VLY81_12960</name>
</gene>
<organism evidence="1 2">
    <name type="scientific">Geochorda subterranea</name>
    <dbReference type="NCBI Taxonomy" id="3109564"/>
    <lineage>
        <taxon>Bacteria</taxon>
        <taxon>Bacillati</taxon>
        <taxon>Bacillota</taxon>
        <taxon>Limnochordia</taxon>
        <taxon>Limnochordales</taxon>
        <taxon>Geochordaceae</taxon>
        <taxon>Geochorda</taxon>
    </lineage>
</organism>
<dbReference type="RefSeq" id="WP_324668623.1">
    <property type="nucleotide sequence ID" value="NZ_CP141614.1"/>
</dbReference>
<accession>A0ABZ1BPI2</accession>
<keyword evidence="2" id="KW-1185">Reference proteome</keyword>
<reference evidence="2" key="1">
    <citation type="submission" date="2023-12" db="EMBL/GenBank/DDBJ databases">
        <title>Novel isolates from deep terrestrial aquifers shed light on the physiology and ecology of the class Limnochordia.</title>
        <authorList>
            <person name="Karnachuk O.V."/>
            <person name="Lukina A.P."/>
            <person name="Avakyan M.R."/>
            <person name="Kadnikov V."/>
            <person name="Begmatov S."/>
            <person name="Beletsky A.V."/>
            <person name="Mardanov A.V."/>
            <person name="Ravin N.V."/>
        </authorList>
    </citation>
    <scope>NUCLEOTIDE SEQUENCE [LARGE SCALE GENOMIC DNA]</scope>
    <source>
        <strain evidence="2">LN</strain>
    </source>
</reference>
<dbReference type="Proteomes" id="UP001333102">
    <property type="component" value="Chromosome"/>
</dbReference>
<sequence>MQPLRRLAGGRGGGLRRQSCRFAAPAVLVALMGLVACGLAPEAAAGTSAGAPPATAQAVLERVEAAARDRRDMSARLTIEAIDARGRRARSVLMAAFIREPALARIEIAEPSALRGQTYVLDGAARELRLYLPVTHQIVVQRLDEAPVAPVAPERLLRDMGDRQGAPALRLIGTEQAEGATLYVLEGPLPSSSIASGGDVSLTGLPLPSLGDTLADGGSVRIWVDGRSWVPVRFVVYDPRGGQRASLSLTAVRLDQGLRPEQLRRLPEDAEVVEG</sequence>
<evidence type="ECO:0000313" key="1">
    <source>
        <dbReference type="EMBL" id="WRP14311.1"/>
    </source>
</evidence>
<proteinExistence type="predicted"/>